<dbReference type="Pfam" id="PF15375">
    <property type="entry name" value="FSAF1"/>
    <property type="match status" value="1"/>
</dbReference>
<name>A0A9N9ZWL0_BEMTA</name>
<dbReference type="PANTHER" id="PTHR28366:SF1">
    <property type="entry name" value="CHROMOSOME 1 OPEN READING FRAME 131"/>
    <property type="match status" value="1"/>
</dbReference>
<dbReference type="InterPro" id="IPR052852">
    <property type="entry name" value="SSU_Processome_Comp"/>
</dbReference>
<dbReference type="AlphaFoldDB" id="A0A9N9ZWL0"/>
<dbReference type="Proteomes" id="UP001152759">
    <property type="component" value="Chromosome 1"/>
</dbReference>
<dbReference type="PANTHER" id="PTHR28366">
    <property type="entry name" value="CHROMOSOME 1 OPEN READING FRAME 131"/>
    <property type="match status" value="1"/>
</dbReference>
<dbReference type="InterPro" id="IPR027973">
    <property type="entry name" value="FSAF1-like"/>
</dbReference>
<organism evidence="2 3">
    <name type="scientific">Bemisia tabaci</name>
    <name type="common">Sweetpotato whitefly</name>
    <name type="synonym">Aleurodes tabaci</name>
    <dbReference type="NCBI Taxonomy" id="7038"/>
    <lineage>
        <taxon>Eukaryota</taxon>
        <taxon>Metazoa</taxon>
        <taxon>Ecdysozoa</taxon>
        <taxon>Arthropoda</taxon>
        <taxon>Hexapoda</taxon>
        <taxon>Insecta</taxon>
        <taxon>Pterygota</taxon>
        <taxon>Neoptera</taxon>
        <taxon>Paraneoptera</taxon>
        <taxon>Hemiptera</taxon>
        <taxon>Sternorrhyncha</taxon>
        <taxon>Aleyrodoidea</taxon>
        <taxon>Aleyrodidae</taxon>
        <taxon>Aleyrodinae</taxon>
        <taxon>Bemisia</taxon>
    </lineage>
</organism>
<sequence>MFVPTKSSQFRSSVPYQEVAFESYKKNSHDQQKPKVKTMEPAKEKTDEVSIKKLRLDVMKFATTGFTRRKQKVAKEAILVELGAKPAPKKYHNYKDLKVMRKRRIQEISKRDEILEKCKQPALTKKISRKTSNNKKLSTSKKGKDDNILGKWGSVKK</sequence>
<keyword evidence="3" id="KW-1185">Reference proteome</keyword>
<proteinExistence type="predicted"/>
<accession>A0A9N9ZWL0</accession>
<reference evidence="2" key="1">
    <citation type="submission" date="2021-12" db="EMBL/GenBank/DDBJ databases">
        <authorList>
            <person name="King R."/>
        </authorList>
    </citation>
    <scope>NUCLEOTIDE SEQUENCE</scope>
</reference>
<feature type="region of interest" description="Disordered" evidence="1">
    <location>
        <begin position="24"/>
        <end position="45"/>
    </location>
</feature>
<evidence type="ECO:0000313" key="2">
    <source>
        <dbReference type="EMBL" id="CAH0380637.1"/>
    </source>
</evidence>
<feature type="region of interest" description="Disordered" evidence="1">
    <location>
        <begin position="125"/>
        <end position="157"/>
    </location>
</feature>
<protein>
    <submittedName>
        <fullName evidence="2">Uncharacterized protein</fullName>
    </submittedName>
</protein>
<dbReference type="EMBL" id="OU963862">
    <property type="protein sequence ID" value="CAH0380637.1"/>
    <property type="molecule type" value="Genomic_DNA"/>
</dbReference>
<evidence type="ECO:0000313" key="3">
    <source>
        <dbReference type="Proteomes" id="UP001152759"/>
    </source>
</evidence>
<evidence type="ECO:0000256" key="1">
    <source>
        <dbReference type="SAM" id="MobiDB-lite"/>
    </source>
</evidence>
<gene>
    <name evidence="2" type="ORF">BEMITA_LOCUS370</name>
</gene>
<feature type="compositionally biased region" description="Basic residues" evidence="1">
    <location>
        <begin position="126"/>
        <end position="141"/>
    </location>
</feature>